<gene>
    <name evidence="3" type="ORF">FM071_05775</name>
</gene>
<dbReference type="PROSITE" id="PS51257">
    <property type="entry name" value="PROKAR_LIPOPROTEIN"/>
    <property type="match status" value="1"/>
</dbReference>
<sequence>MKNTKLSLALAGILACSSASFADDREDIAQLKKEIAELKETTQSLIDETSDLKTGFNYTTVDTDKSHSGLGAAASKVYYSKSPLSIGGYGEMYYSTTNSDDDTEDSSETQVKRLITYLGYKFSDNIILNTEIEYEGGGVTASGGGDEVVVEFMYIDFLMNKNYNFRVGNMLMPVGLTNQRHEPTLFTTVQRPQTAYYLIPTTWNESGAMIYGEITEGLEYKLAGVSALQPDDTAGAKWLRKGRGSSFEVKNPGFAGVARLDYTGINGLLVGASVYNDSKITMWDAHMNYENSGARLYGTYTQTKRSDTTAAQVKEMSGGYINASFDLLTLTSYNKKLPVFIQYERVNPQEKLADGTTNSAINTTTVGINFFPHEQVVLKMDYAMADNDFANTGTNADTFSISMGFIF</sequence>
<dbReference type="RefSeq" id="WP_193109771.1">
    <property type="nucleotide sequence ID" value="NZ_CP041406.1"/>
</dbReference>
<dbReference type="Gene3D" id="2.40.160.10">
    <property type="entry name" value="Porin"/>
    <property type="match status" value="1"/>
</dbReference>
<evidence type="ECO:0000313" key="4">
    <source>
        <dbReference type="Proteomes" id="UP000593580"/>
    </source>
</evidence>
<dbReference type="EMBL" id="CP041406">
    <property type="protein sequence ID" value="QOP45822.1"/>
    <property type="molecule type" value="Genomic_DNA"/>
</dbReference>
<evidence type="ECO:0000256" key="2">
    <source>
        <dbReference type="SAM" id="SignalP"/>
    </source>
</evidence>
<feature type="signal peptide" evidence="2">
    <location>
        <begin position="1"/>
        <end position="22"/>
    </location>
</feature>
<accession>A0A7M1BAN7</accession>
<proteinExistence type="predicted"/>
<dbReference type="SUPFAM" id="SSF56935">
    <property type="entry name" value="Porins"/>
    <property type="match status" value="1"/>
</dbReference>
<dbReference type="KEGG" id="spal:FM071_05775"/>
<dbReference type="Proteomes" id="UP000593580">
    <property type="component" value="Chromosome"/>
</dbReference>
<evidence type="ECO:0000256" key="1">
    <source>
        <dbReference type="SAM" id="Coils"/>
    </source>
</evidence>
<dbReference type="InterPro" id="IPR023614">
    <property type="entry name" value="Porin_dom_sf"/>
</dbReference>
<keyword evidence="2" id="KW-0732">Signal</keyword>
<evidence type="ECO:0000313" key="3">
    <source>
        <dbReference type="EMBL" id="QOP45822.1"/>
    </source>
</evidence>
<feature type="coiled-coil region" evidence="1">
    <location>
        <begin position="21"/>
        <end position="48"/>
    </location>
</feature>
<name>A0A7M1BAN7_9BACT</name>
<keyword evidence="4" id="KW-1185">Reference proteome</keyword>
<feature type="chain" id="PRO_5032399808" evidence="2">
    <location>
        <begin position="23"/>
        <end position="407"/>
    </location>
</feature>
<protein>
    <submittedName>
        <fullName evidence="3">Porin</fullName>
    </submittedName>
</protein>
<reference evidence="3 4" key="1">
    <citation type="submission" date="2019-07" db="EMBL/GenBank/DDBJ databases">
        <title>Sulfurimonas paralvinellae sp. nov., a novel mesophilic, hydrogen- and sulfur-oxidizing chemolithoautotroph within the Epsilonproteo- bacteria isolated from a deep-sea hydrothermal vent polychaete nest, reclassification of Thiomicrospira denitrificans as Sulfurimonas denitrificans comb. nov. and emended description of the genus Sulfurimonas.</title>
        <authorList>
            <person name="Wang S."/>
            <person name="Jiang L."/>
            <person name="Shao Z."/>
        </authorList>
    </citation>
    <scope>NUCLEOTIDE SEQUENCE [LARGE SCALE GENOMIC DNA]</scope>
    <source>
        <strain evidence="3 4">GO25</strain>
    </source>
</reference>
<organism evidence="3 4">
    <name type="scientific">Sulfurimonas paralvinellae</name>
    <dbReference type="NCBI Taxonomy" id="317658"/>
    <lineage>
        <taxon>Bacteria</taxon>
        <taxon>Pseudomonadati</taxon>
        <taxon>Campylobacterota</taxon>
        <taxon>Epsilonproteobacteria</taxon>
        <taxon>Campylobacterales</taxon>
        <taxon>Sulfurimonadaceae</taxon>
        <taxon>Sulfurimonas</taxon>
    </lineage>
</organism>
<dbReference type="AlphaFoldDB" id="A0A7M1BAN7"/>
<keyword evidence="1" id="KW-0175">Coiled coil</keyword>